<sequence>PELRLLAALPDPLSGLRRHGPVTDFAANPAAPPGLGVAQRYVPVSGERLVATLYLYDRGRRQSPEGAASPALALELNQTAAEMRAMVQMGRYRAVTPAASSAVPDREGVPGLRCATFEAVQEDGSSTGEAVCLTVLGGRFVKTRVSSWLPEGAPAALRAASGLLSAVIETLPASRAHIP</sequence>
<protein>
    <submittedName>
        <fullName evidence="1">Uncharacterized protein</fullName>
    </submittedName>
</protein>
<proteinExistence type="predicted"/>
<comment type="caution">
    <text evidence="1">The sequence shown here is derived from an EMBL/GenBank/DDBJ whole genome shotgun (WGS) entry which is preliminary data.</text>
</comment>
<reference evidence="1 2" key="1">
    <citation type="submission" date="2010-04" db="EMBL/GenBank/DDBJ databases">
        <authorList>
            <person name="Qin X."/>
            <person name="Bachman B."/>
            <person name="Battles P."/>
            <person name="Bell A."/>
            <person name="Bess C."/>
            <person name="Bickham C."/>
            <person name="Chaboub L."/>
            <person name="Chen D."/>
            <person name="Coyle M."/>
            <person name="Deiros D.R."/>
            <person name="Dinh H."/>
            <person name="Forbes L."/>
            <person name="Fowler G."/>
            <person name="Francisco L."/>
            <person name="Fu Q."/>
            <person name="Gubbala S."/>
            <person name="Hale W."/>
            <person name="Han Y."/>
            <person name="Hemphill L."/>
            <person name="Highlander S.K."/>
            <person name="Hirani K."/>
            <person name="Hogues M."/>
            <person name="Jackson L."/>
            <person name="Jakkamsetti A."/>
            <person name="Javaid M."/>
            <person name="Jiang H."/>
            <person name="Korchina V."/>
            <person name="Kovar C."/>
            <person name="Lara F."/>
            <person name="Lee S."/>
            <person name="Mata R."/>
            <person name="Mathew T."/>
            <person name="Moen C."/>
            <person name="Morales K."/>
            <person name="Munidasa M."/>
            <person name="Nazareth L."/>
            <person name="Ngo R."/>
            <person name="Nguyen L."/>
            <person name="Okwuonu G."/>
            <person name="Ongeri F."/>
            <person name="Patil S."/>
            <person name="Petrosino J."/>
            <person name="Pham C."/>
            <person name="Pham P."/>
            <person name="Pu L.-L."/>
            <person name="Puazo M."/>
            <person name="Raj R."/>
            <person name="Reid J."/>
            <person name="Rouhana J."/>
            <person name="Saada N."/>
            <person name="Shang Y."/>
            <person name="Simmons D."/>
            <person name="Thornton R."/>
            <person name="Warren J."/>
            <person name="Weissenberger G."/>
            <person name="Zhang J."/>
            <person name="Zhang L."/>
            <person name="Zhou C."/>
            <person name="Zhu D."/>
            <person name="Muzny D."/>
            <person name="Worley K."/>
            <person name="Gibbs R."/>
        </authorList>
    </citation>
    <scope>NUCLEOTIDE SEQUENCE [LARGE SCALE GENOMIC DNA]</scope>
    <source>
        <strain evidence="1 2">ATCC 49957</strain>
    </source>
</reference>
<organism evidence="1 2">
    <name type="scientific">Pseudoroseomonas cervicalis ATCC 49957</name>
    <dbReference type="NCBI Taxonomy" id="525371"/>
    <lineage>
        <taxon>Bacteria</taxon>
        <taxon>Pseudomonadati</taxon>
        <taxon>Pseudomonadota</taxon>
        <taxon>Alphaproteobacteria</taxon>
        <taxon>Acetobacterales</taxon>
        <taxon>Roseomonadaceae</taxon>
        <taxon>Roseomonas</taxon>
    </lineage>
</organism>
<accession>D5RRU4</accession>
<dbReference type="EMBL" id="ADVL01000717">
    <property type="protein sequence ID" value="EFH09973.1"/>
    <property type="molecule type" value="Genomic_DNA"/>
</dbReference>
<keyword evidence="2" id="KW-1185">Reference proteome</keyword>
<dbReference type="HOGENOM" id="CLU_1499463_0_0_5"/>
<dbReference type="RefSeq" id="WP_007002836.1">
    <property type="nucleotide sequence ID" value="NZ_GG770777.1"/>
</dbReference>
<name>D5RRU4_9PROT</name>
<evidence type="ECO:0000313" key="2">
    <source>
        <dbReference type="Proteomes" id="UP000005324"/>
    </source>
</evidence>
<dbReference type="AlphaFoldDB" id="D5RRU4"/>
<gene>
    <name evidence="1" type="ORF">HMPREF0731_3806</name>
</gene>
<feature type="non-terminal residue" evidence="1">
    <location>
        <position position="1"/>
    </location>
</feature>
<evidence type="ECO:0000313" key="1">
    <source>
        <dbReference type="EMBL" id="EFH09973.1"/>
    </source>
</evidence>
<dbReference type="Proteomes" id="UP000005324">
    <property type="component" value="Unassembled WGS sequence"/>
</dbReference>